<dbReference type="EMBL" id="KV417677">
    <property type="protein sequence ID" value="KZP10587.1"/>
    <property type="molecule type" value="Genomic_DNA"/>
</dbReference>
<reference evidence="2 3" key="1">
    <citation type="journal article" date="2016" name="Mol. Biol. Evol.">
        <title>Comparative Genomics of Early-Diverging Mushroom-Forming Fungi Provides Insights into the Origins of Lignocellulose Decay Capabilities.</title>
        <authorList>
            <person name="Nagy L.G."/>
            <person name="Riley R."/>
            <person name="Tritt A."/>
            <person name="Adam C."/>
            <person name="Daum C."/>
            <person name="Floudas D."/>
            <person name="Sun H."/>
            <person name="Yadav J.S."/>
            <person name="Pangilinan J."/>
            <person name="Larsson K.H."/>
            <person name="Matsuura K."/>
            <person name="Barry K."/>
            <person name="Labutti K."/>
            <person name="Kuo R."/>
            <person name="Ohm R.A."/>
            <person name="Bhattacharya S.S."/>
            <person name="Shirouzu T."/>
            <person name="Yoshinaga Y."/>
            <person name="Martin F.M."/>
            <person name="Grigoriev I.V."/>
            <person name="Hibbett D.S."/>
        </authorList>
    </citation>
    <scope>NUCLEOTIDE SEQUENCE [LARGE SCALE GENOMIC DNA]</scope>
    <source>
        <strain evidence="2 3">CBS 109695</strain>
    </source>
</reference>
<evidence type="ECO:0000313" key="3">
    <source>
        <dbReference type="Proteomes" id="UP000076532"/>
    </source>
</evidence>
<protein>
    <submittedName>
        <fullName evidence="2">Uncharacterized protein</fullName>
    </submittedName>
</protein>
<dbReference type="GO" id="GO:0004674">
    <property type="term" value="F:protein serine/threonine kinase activity"/>
    <property type="evidence" value="ECO:0007669"/>
    <property type="project" value="InterPro"/>
</dbReference>
<dbReference type="STRING" id="436010.A0A165ZH88"/>
<sequence>MGNGLATRDWMDGGGYHPTGRPGRYPNDAHTDKYNAPRSPAHELTPSHAKSHPPAHSALNAQHSTSTEQFLKDRGRIPQIPQKGRHRTNTTSMSLDANRELPASGHYGGSLDDSRKKVSFSLSFPSTLAPKRKEPRSSLKLLASPHLHRFARMRHLSIQLSGPPSCSLAPQCAARCTQLQSHTRGHQVRDHPHHIVNWPYLTDVASYKPTHLPIDDPAAYSFFSNTSGRRICYVAPERFDKRGGSRCSEEAEKTTMSIWLFQIDAYRCSPPIPPCSRSS</sequence>
<dbReference type="Proteomes" id="UP000076532">
    <property type="component" value="Unassembled WGS sequence"/>
</dbReference>
<dbReference type="OrthoDB" id="3015818at2759"/>
<dbReference type="PANTHER" id="PTHR17583:SF0">
    <property type="entry name" value="PHOSPHOINOSITIDE 3-KINASE REGULATORY SUBUNIT 4"/>
    <property type="match status" value="1"/>
</dbReference>
<dbReference type="GO" id="GO:0016236">
    <property type="term" value="P:macroautophagy"/>
    <property type="evidence" value="ECO:0007669"/>
    <property type="project" value="InterPro"/>
</dbReference>
<proteinExistence type="predicted"/>
<keyword evidence="3" id="KW-1185">Reference proteome</keyword>
<dbReference type="GO" id="GO:0006623">
    <property type="term" value="P:protein targeting to vacuole"/>
    <property type="evidence" value="ECO:0007669"/>
    <property type="project" value="TreeGrafter"/>
</dbReference>
<dbReference type="PANTHER" id="PTHR17583">
    <property type="entry name" value="PHOSPHOINOSITIDE 3-KINASE REGULATORY SUBUNIT 4"/>
    <property type="match status" value="1"/>
</dbReference>
<dbReference type="GO" id="GO:0045324">
    <property type="term" value="P:late endosome to vacuole transport"/>
    <property type="evidence" value="ECO:0007669"/>
    <property type="project" value="InterPro"/>
</dbReference>
<feature type="compositionally biased region" description="Polar residues" evidence="1">
    <location>
        <begin position="59"/>
        <end position="69"/>
    </location>
</feature>
<accession>A0A165ZH88</accession>
<dbReference type="InterPro" id="IPR045162">
    <property type="entry name" value="Vps15-like"/>
</dbReference>
<organism evidence="2 3">
    <name type="scientific">Athelia psychrophila</name>
    <dbReference type="NCBI Taxonomy" id="1759441"/>
    <lineage>
        <taxon>Eukaryota</taxon>
        <taxon>Fungi</taxon>
        <taxon>Dikarya</taxon>
        <taxon>Basidiomycota</taxon>
        <taxon>Agaricomycotina</taxon>
        <taxon>Agaricomycetes</taxon>
        <taxon>Agaricomycetidae</taxon>
        <taxon>Atheliales</taxon>
        <taxon>Atheliaceae</taxon>
        <taxon>Athelia</taxon>
    </lineage>
</organism>
<evidence type="ECO:0000256" key="1">
    <source>
        <dbReference type="SAM" id="MobiDB-lite"/>
    </source>
</evidence>
<dbReference type="GO" id="GO:0071561">
    <property type="term" value="C:nucleus-vacuole junction"/>
    <property type="evidence" value="ECO:0007669"/>
    <property type="project" value="TreeGrafter"/>
</dbReference>
<dbReference type="AlphaFoldDB" id="A0A165ZH88"/>
<name>A0A165ZH88_9AGAM</name>
<evidence type="ECO:0000313" key="2">
    <source>
        <dbReference type="EMBL" id="KZP10587.1"/>
    </source>
</evidence>
<dbReference type="GO" id="GO:0034271">
    <property type="term" value="C:phosphatidylinositol 3-kinase complex, class III, type I"/>
    <property type="evidence" value="ECO:0007669"/>
    <property type="project" value="TreeGrafter"/>
</dbReference>
<feature type="region of interest" description="Disordered" evidence="1">
    <location>
        <begin position="1"/>
        <end position="102"/>
    </location>
</feature>
<dbReference type="GO" id="GO:0034272">
    <property type="term" value="C:phosphatidylinositol 3-kinase complex, class III, type II"/>
    <property type="evidence" value="ECO:0007669"/>
    <property type="project" value="TreeGrafter"/>
</dbReference>
<dbReference type="GO" id="GO:0005770">
    <property type="term" value="C:late endosome"/>
    <property type="evidence" value="ECO:0007669"/>
    <property type="project" value="TreeGrafter"/>
</dbReference>
<gene>
    <name evidence="2" type="ORF">FIBSPDRAFT_202548</name>
</gene>